<dbReference type="PANTHER" id="PTHR45228">
    <property type="entry name" value="CYCLIC DI-GMP PHOSPHODIESTERASE TM_0186-RELATED"/>
    <property type="match status" value="1"/>
</dbReference>
<dbReference type="InterPro" id="IPR052020">
    <property type="entry name" value="Cyclic_di-GMP/3'3'-cGAMP_PDE"/>
</dbReference>
<dbReference type="PANTHER" id="PTHR45228:SF9">
    <property type="entry name" value="3'3'-CGAMP-SPECIFIC PHOSPHODIESTERASE 2"/>
    <property type="match status" value="1"/>
</dbReference>
<dbReference type="PROSITE" id="PS51832">
    <property type="entry name" value="HD_GYP"/>
    <property type="match status" value="1"/>
</dbReference>
<dbReference type="STRING" id="49186.SAMN05421647_101558"/>
<accession>A0A1N6NU11</accession>
<evidence type="ECO:0000259" key="3">
    <source>
        <dbReference type="PROSITE" id="PS51832"/>
    </source>
</evidence>
<keyword evidence="1" id="KW-0812">Transmembrane</keyword>
<keyword evidence="1" id="KW-1133">Transmembrane helix</keyword>
<evidence type="ECO:0000313" key="5">
    <source>
        <dbReference type="Proteomes" id="UP000186895"/>
    </source>
</evidence>
<feature type="domain" description="HD-GYP" evidence="3">
    <location>
        <begin position="265"/>
        <end position="462"/>
    </location>
</feature>
<dbReference type="InterPro" id="IPR006674">
    <property type="entry name" value="HD_domain"/>
</dbReference>
<organism evidence="4 5">
    <name type="scientific">Marinobacterium stanieri</name>
    <dbReference type="NCBI Taxonomy" id="49186"/>
    <lineage>
        <taxon>Bacteria</taxon>
        <taxon>Pseudomonadati</taxon>
        <taxon>Pseudomonadota</taxon>
        <taxon>Gammaproteobacteria</taxon>
        <taxon>Oceanospirillales</taxon>
        <taxon>Oceanospirillaceae</taxon>
        <taxon>Marinobacterium</taxon>
    </lineage>
</organism>
<keyword evidence="5" id="KW-1185">Reference proteome</keyword>
<proteinExistence type="predicted"/>
<dbReference type="Gene3D" id="3.30.450.290">
    <property type="match status" value="1"/>
</dbReference>
<evidence type="ECO:0000259" key="2">
    <source>
        <dbReference type="PROSITE" id="PS51831"/>
    </source>
</evidence>
<dbReference type="Gene3D" id="1.10.3210.10">
    <property type="entry name" value="Hypothetical protein af1432"/>
    <property type="match status" value="1"/>
</dbReference>
<dbReference type="SUPFAM" id="SSF109604">
    <property type="entry name" value="HD-domain/PDEase-like"/>
    <property type="match status" value="1"/>
</dbReference>
<dbReference type="SMART" id="SM00471">
    <property type="entry name" value="HDc"/>
    <property type="match status" value="1"/>
</dbReference>
<dbReference type="EMBL" id="FTMN01000001">
    <property type="protein sequence ID" value="SIP95517.1"/>
    <property type="molecule type" value="Genomic_DNA"/>
</dbReference>
<name>A0A1N6NU11_9GAMM</name>
<evidence type="ECO:0000313" key="4">
    <source>
        <dbReference type="EMBL" id="SIP95517.1"/>
    </source>
</evidence>
<feature type="domain" description="HD" evidence="2">
    <location>
        <begin position="287"/>
        <end position="411"/>
    </location>
</feature>
<feature type="transmembrane region" description="Helical" evidence="1">
    <location>
        <begin position="12"/>
        <end position="30"/>
    </location>
</feature>
<dbReference type="GO" id="GO:0008081">
    <property type="term" value="F:phosphoric diester hydrolase activity"/>
    <property type="evidence" value="ECO:0007669"/>
    <property type="project" value="UniProtKB-ARBA"/>
</dbReference>
<dbReference type="Pfam" id="PF13487">
    <property type="entry name" value="HD_5"/>
    <property type="match status" value="1"/>
</dbReference>
<dbReference type="Proteomes" id="UP000186895">
    <property type="component" value="Unassembled WGS sequence"/>
</dbReference>
<reference evidence="4 5" key="1">
    <citation type="submission" date="2017-01" db="EMBL/GenBank/DDBJ databases">
        <authorList>
            <person name="Mah S.A."/>
            <person name="Swanson W.J."/>
            <person name="Moy G.W."/>
            <person name="Vacquier V.D."/>
        </authorList>
    </citation>
    <scope>NUCLEOTIDE SEQUENCE [LARGE SCALE GENOMIC DNA]</scope>
    <source>
        <strain evidence="4 5">DSM 7027</strain>
    </source>
</reference>
<dbReference type="AlphaFoldDB" id="A0A1N6NU11"/>
<sequence>MKPSIKTITLRKTLWSAFVFLVSVLLIIAFDFHSLVNQTMRDKGLSLAKSVETTLTSHMLSSNFEEKEKLIALAGQLPGISELRVVRSPSLNAQFNLREQPDALSDAQVQRAFSRAEVVTTSTGLFTTDSMMRILYPYTAEDSASVPCLSCHEARPGEVLAVLDFKVDTSEYLMMSSYYLLALIVLFVLALIMVGRVLVWVLDRNVRDPLQWLVERTQQSYLANENIDTTGIESLELDEFAAKVNAFNQLVLQRNAELEAANQEIQSTQREIILTMGAIGEARSRETANHVVRVAELSQLLGRKLGLNEESCNELHDASPMHDIGKVGVPDSILNKPGKLTDEEFAIMQTHSQKGHDVFSHSRRPLLQAASIIALHHHERWDGEGYPQGLKGEDIHIYGRIVAVADVFDALISRRCYKEPWPEDEVYQYFKDSSGGQFDPALVALVLEHFDEMLGVINRYQDNAPQAVDTSGLVSS</sequence>
<feature type="transmembrane region" description="Helical" evidence="1">
    <location>
        <begin position="178"/>
        <end position="202"/>
    </location>
</feature>
<gene>
    <name evidence="4" type="ORF">SAMN05421647_101558</name>
</gene>
<dbReference type="RefSeq" id="WP_076460621.1">
    <property type="nucleotide sequence ID" value="NZ_FTMN01000001.1"/>
</dbReference>
<dbReference type="InterPro" id="IPR037522">
    <property type="entry name" value="HD_GYP_dom"/>
</dbReference>
<protein>
    <submittedName>
        <fullName evidence="4">HD domain-containing protein</fullName>
    </submittedName>
</protein>
<dbReference type="CDD" id="cd00077">
    <property type="entry name" value="HDc"/>
    <property type="match status" value="1"/>
</dbReference>
<dbReference type="PROSITE" id="PS51831">
    <property type="entry name" value="HD"/>
    <property type="match status" value="1"/>
</dbReference>
<keyword evidence="1" id="KW-0472">Membrane</keyword>
<dbReference type="InterPro" id="IPR003607">
    <property type="entry name" value="HD/PDEase_dom"/>
</dbReference>
<evidence type="ECO:0000256" key="1">
    <source>
        <dbReference type="SAM" id="Phobius"/>
    </source>
</evidence>